<dbReference type="EMBL" id="FNZZ01000001">
    <property type="protein sequence ID" value="SEK55432.1"/>
    <property type="molecule type" value="Genomic_DNA"/>
</dbReference>
<gene>
    <name evidence="2" type="ORF">SAMN05216382_0635</name>
</gene>
<evidence type="ECO:0000259" key="1">
    <source>
        <dbReference type="PROSITE" id="PS01124"/>
    </source>
</evidence>
<reference evidence="3" key="1">
    <citation type="submission" date="2016-10" db="EMBL/GenBank/DDBJ databases">
        <authorList>
            <person name="Varghese N."/>
            <person name="Submissions S."/>
        </authorList>
    </citation>
    <scope>NUCLEOTIDE SEQUENCE [LARGE SCALE GENOMIC DNA]</scope>
    <source>
        <strain evidence="3">JS21-1</strain>
    </source>
</reference>
<dbReference type="AlphaFoldDB" id="A0A1H7I0N9"/>
<keyword evidence="3" id="KW-1185">Reference proteome</keyword>
<sequence>MIESGSSIVGVDPGRWGLPPATAFRIELPAPDLRPFFTDYYLLDSDPDVHAGAVSYPMPSWPMIRIRVSADPISLRLGPRCYDPLPAAALYGTTTRAMQTTTHGGVTVGVGITPLGWSRLFSVSADKVRDQVVPLWELLPAPAVTALVDALRTADLTTELSAILDTFLRAHLLPASPCDDAIRVLSRMIADEQVEDIGSASHELGLSTAALRRLSARYFGYPPKLLLVRARFMRSLLRMMLTGECADYSAIEPTYFDKSHFLRDARRFLDTTPRRFMQRSNPYVLGILRARRDVARAVAAAADLPVTPR</sequence>
<dbReference type="GO" id="GO:0003700">
    <property type="term" value="F:DNA-binding transcription factor activity"/>
    <property type="evidence" value="ECO:0007669"/>
    <property type="project" value="InterPro"/>
</dbReference>
<dbReference type="STRING" id="1855283.SAMN05216382_0635"/>
<dbReference type="Proteomes" id="UP000199214">
    <property type="component" value="Unassembled WGS sequence"/>
</dbReference>
<dbReference type="Gene3D" id="1.10.10.60">
    <property type="entry name" value="Homeodomain-like"/>
    <property type="match status" value="1"/>
</dbReference>
<dbReference type="GO" id="GO:0043565">
    <property type="term" value="F:sequence-specific DNA binding"/>
    <property type="evidence" value="ECO:0007669"/>
    <property type="project" value="InterPro"/>
</dbReference>
<evidence type="ECO:0000313" key="3">
    <source>
        <dbReference type="Proteomes" id="UP000199214"/>
    </source>
</evidence>
<protein>
    <submittedName>
        <fullName evidence="2">AraC-type DNA-binding protein</fullName>
    </submittedName>
</protein>
<feature type="domain" description="HTH araC/xylS-type" evidence="1">
    <location>
        <begin position="179"/>
        <end position="279"/>
    </location>
</feature>
<dbReference type="InterPro" id="IPR018060">
    <property type="entry name" value="HTH_AraC"/>
</dbReference>
<proteinExistence type="predicted"/>
<organism evidence="2 3">
    <name type="scientific">Sphingomonas palmae</name>
    <dbReference type="NCBI Taxonomy" id="1855283"/>
    <lineage>
        <taxon>Bacteria</taxon>
        <taxon>Pseudomonadati</taxon>
        <taxon>Pseudomonadota</taxon>
        <taxon>Alphaproteobacteria</taxon>
        <taxon>Sphingomonadales</taxon>
        <taxon>Sphingomonadaceae</taxon>
        <taxon>Sphingomonas</taxon>
    </lineage>
</organism>
<evidence type="ECO:0000313" key="2">
    <source>
        <dbReference type="EMBL" id="SEK55432.1"/>
    </source>
</evidence>
<name>A0A1H7I0N9_9SPHN</name>
<accession>A0A1H7I0N9</accession>
<dbReference type="PROSITE" id="PS01124">
    <property type="entry name" value="HTH_ARAC_FAMILY_2"/>
    <property type="match status" value="1"/>
</dbReference>
<keyword evidence="2" id="KW-0238">DNA-binding</keyword>